<keyword evidence="4" id="KW-1185">Reference proteome</keyword>
<sequence>MTYTAPSLRRVEMKFMIDAALSEQVRQWAIDRLGVDENCAGDGSNSYDINTLYLDTPESDMYYQTGVIGKAKHRVRRYGRDQMLVLETKRKKKMVVRKNRTAVFESDFMARAANPMQPKIACEPNADDADLWCGDWFINRIADRRLTPAIQIAYRRFARTTTVNDENLRLTIDSNMAACAPNGWNVATPRHDASSALNRGFRSIGDFEILELKFQNQMPTIFKELLSSFPIPGTKFSKFRTGMEQKLTGVNRSHVDTGPITEPQITEPRAAGPHVEGPHAGVAMPSFNQGHRTEHMTNA</sequence>
<dbReference type="EMBL" id="JACHXU010000013">
    <property type="protein sequence ID" value="MBB3208069.1"/>
    <property type="molecule type" value="Genomic_DNA"/>
</dbReference>
<dbReference type="Proteomes" id="UP000536179">
    <property type="component" value="Unassembled WGS sequence"/>
</dbReference>
<evidence type="ECO:0000256" key="1">
    <source>
        <dbReference type="SAM" id="MobiDB-lite"/>
    </source>
</evidence>
<accession>A0A7W5E1I9</accession>
<dbReference type="InterPro" id="IPR042267">
    <property type="entry name" value="VTC_sf"/>
</dbReference>
<feature type="domain" description="VTC" evidence="2">
    <location>
        <begin position="10"/>
        <end position="244"/>
    </location>
</feature>
<protein>
    <submittedName>
        <fullName evidence="3">SPX domain protein involved in polyphosphate accumulation</fullName>
    </submittedName>
</protein>
<dbReference type="CDD" id="cd07750">
    <property type="entry name" value="PolyPPase_VTC_like"/>
    <property type="match status" value="1"/>
</dbReference>
<organism evidence="3 4">
    <name type="scientific">Aporhodopirellula rubra</name>
    <dbReference type="NCBI Taxonomy" id="980271"/>
    <lineage>
        <taxon>Bacteria</taxon>
        <taxon>Pseudomonadati</taxon>
        <taxon>Planctomycetota</taxon>
        <taxon>Planctomycetia</taxon>
        <taxon>Pirellulales</taxon>
        <taxon>Pirellulaceae</taxon>
        <taxon>Aporhodopirellula</taxon>
    </lineage>
</organism>
<dbReference type="InterPro" id="IPR018966">
    <property type="entry name" value="VTC_domain"/>
</dbReference>
<dbReference type="AlphaFoldDB" id="A0A7W5E1I9"/>
<reference evidence="3 4" key="1">
    <citation type="submission" date="2020-08" db="EMBL/GenBank/DDBJ databases">
        <title>Genomic Encyclopedia of Type Strains, Phase III (KMG-III): the genomes of soil and plant-associated and newly described type strains.</title>
        <authorList>
            <person name="Whitman W."/>
        </authorList>
    </citation>
    <scope>NUCLEOTIDE SEQUENCE [LARGE SCALE GENOMIC DNA]</scope>
    <source>
        <strain evidence="3 4">CECT 8075</strain>
    </source>
</reference>
<name>A0A7W5E1I9_9BACT</name>
<feature type="region of interest" description="Disordered" evidence="1">
    <location>
        <begin position="253"/>
        <end position="299"/>
    </location>
</feature>
<dbReference type="RefSeq" id="WP_184306304.1">
    <property type="nucleotide sequence ID" value="NZ_JACHXU010000013.1"/>
</dbReference>
<gene>
    <name evidence="3" type="ORF">FHS27_003896</name>
</gene>
<comment type="caution">
    <text evidence="3">The sequence shown here is derived from an EMBL/GenBank/DDBJ whole genome shotgun (WGS) entry which is preliminary data.</text>
</comment>
<proteinExistence type="predicted"/>
<dbReference type="Pfam" id="PF09359">
    <property type="entry name" value="VTC"/>
    <property type="match status" value="1"/>
</dbReference>
<evidence type="ECO:0000259" key="2">
    <source>
        <dbReference type="Pfam" id="PF09359"/>
    </source>
</evidence>
<evidence type="ECO:0000313" key="3">
    <source>
        <dbReference type="EMBL" id="MBB3208069.1"/>
    </source>
</evidence>
<evidence type="ECO:0000313" key="4">
    <source>
        <dbReference type="Proteomes" id="UP000536179"/>
    </source>
</evidence>
<dbReference type="GO" id="GO:0006799">
    <property type="term" value="P:polyphosphate biosynthetic process"/>
    <property type="evidence" value="ECO:0007669"/>
    <property type="project" value="UniProtKB-ARBA"/>
</dbReference>
<dbReference type="Gene3D" id="3.20.100.30">
    <property type="entry name" value="VTC, catalytic tunnel domain"/>
    <property type="match status" value="1"/>
</dbReference>